<accession>A0AAV4K0R7</accession>
<proteinExistence type="predicted"/>
<keyword evidence="2" id="KW-1185">Reference proteome</keyword>
<evidence type="ECO:0000313" key="2">
    <source>
        <dbReference type="Proteomes" id="UP000762676"/>
    </source>
</evidence>
<evidence type="ECO:0000313" key="1">
    <source>
        <dbReference type="EMBL" id="GFS27879.1"/>
    </source>
</evidence>
<dbReference type="AlphaFoldDB" id="A0AAV4K0R7"/>
<dbReference type="Proteomes" id="UP000762676">
    <property type="component" value="Unassembled WGS sequence"/>
</dbReference>
<protein>
    <submittedName>
        <fullName evidence="1">Uncharacterized protein</fullName>
    </submittedName>
</protein>
<dbReference type="PANTHER" id="PTHR47510">
    <property type="entry name" value="REVERSE TRANSCRIPTASE DOMAIN-CONTAINING PROTEIN"/>
    <property type="match status" value="1"/>
</dbReference>
<organism evidence="1 2">
    <name type="scientific">Elysia marginata</name>
    <dbReference type="NCBI Taxonomy" id="1093978"/>
    <lineage>
        <taxon>Eukaryota</taxon>
        <taxon>Metazoa</taxon>
        <taxon>Spiralia</taxon>
        <taxon>Lophotrochozoa</taxon>
        <taxon>Mollusca</taxon>
        <taxon>Gastropoda</taxon>
        <taxon>Heterobranchia</taxon>
        <taxon>Euthyneura</taxon>
        <taxon>Panpulmonata</taxon>
        <taxon>Sacoglossa</taxon>
        <taxon>Placobranchoidea</taxon>
        <taxon>Plakobranchidae</taxon>
        <taxon>Elysia</taxon>
    </lineage>
</organism>
<comment type="caution">
    <text evidence="1">The sequence shown here is derived from an EMBL/GenBank/DDBJ whole genome shotgun (WGS) entry which is preliminary data.</text>
</comment>
<dbReference type="PANTHER" id="PTHR47510:SF3">
    <property type="entry name" value="ENDO_EXONUCLEASE_PHOSPHATASE DOMAIN-CONTAINING PROTEIN"/>
    <property type="match status" value="1"/>
</dbReference>
<name>A0AAV4K0R7_9GAST</name>
<sequence length="234" mass="26857">MSFNTVVADVINKHDPVVHRKTVIRPNKQWYTDDIREAKKVQRSAEKKWRKTRLEVHRQAFVNARKNTNKLITAAKQIYTKNKVSDSNNNRKELYRIVNGLIKHSKPGADLPQSNDNRELATKFADYFDNKIEHIRKELDNTNVSSVNNSSETCETSLNSFRPTTEDEVKNIIKSMPNKTCSLDAFPTWVAIQYADLLSPALTHFINCSLESGKMPSTLKRDAVRLLLKKLDSV</sequence>
<dbReference type="EMBL" id="BMAT01010576">
    <property type="protein sequence ID" value="GFS27879.1"/>
    <property type="molecule type" value="Genomic_DNA"/>
</dbReference>
<reference evidence="1 2" key="1">
    <citation type="journal article" date="2021" name="Elife">
        <title>Chloroplast acquisition without the gene transfer in kleptoplastic sea slugs, Plakobranchus ocellatus.</title>
        <authorList>
            <person name="Maeda T."/>
            <person name="Takahashi S."/>
            <person name="Yoshida T."/>
            <person name="Shimamura S."/>
            <person name="Takaki Y."/>
            <person name="Nagai Y."/>
            <person name="Toyoda A."/>
            <person name="Suzuki Y."/>
            <person name="Arimoto A."/>
            <person name="Ishii H."/>
            <person name="Satoh N."/>
            <person name="Nishiyama T."/>
            <person name="Hasebe M."/>
            <person name="Maruyama T."/>
            <person name="Minagawa J."/>
            <person name="Obokata J."/>
            <person name="Shigenobu S."/>
        </authorList>
    </citation>
    <scope>NUCLEOTIDE SEQUENCE [LARGE SCALE GENOMIC DNA]</scope>
</reference>
<gene>
    <name evidence="1" type="ORF">ElyMa_005313400</name>
</gene>